<evidence type="ECO:0000259" key="1">
    <source>
        <dbReference type="Pfam" id="PF00248"/>
    </source>
</evidence>
<dbReference type="RefSeq" id="WP_212814487.1">
    <property type="nucleotide sequence ID" value="NZ_AP024329.1"/>
</dbReference>
<dbReference type="SUPFAM" id="SSF51430">
    <property type="entry name" value="NAD(P)-linked oxidoreductase"/>
    <property type="match status" value="1"/>
</dbReference>
<keyword evidence="3" id="KW-1185">Reference proteome</keyword>
<dbReference type="InterPro" id="IPR050523">
    <property type="entry name" value="AKR_Detox_Biosynth"/>
</dbReference>
<evidence type="ECO:0000313" key="2">
    <source>
        <dbReference type="EMBL" id="BCQ35720.1"/>
    </source>
</evidence>
<accession>A0ABN6DQ43</accession>
<dbReference type="CDD" id="cd19081">
    <property type="entry name" value="AKR_AKR9C1"/>
    <property type="match status" value="1"/>
</dbReference>
<feature type="domain" description="NADP-dependent oxidoreductase" evidence="1">
    <location>
        <begin position="19"/>
        <end position="317"/>
    </location>
</feature>
<dbReference type="PANTHER" id="PTHR43364:SF6">
    <property type="entry name" value="OXIDOREDUCTASE-RELATED"/>
    <property type="match status" value="1"/>
</dbReference>
<gene>
    <name evidence="2" type="ORF">ERHA53_30630</name>
</gene>
<evidence type="ECO:0000313" key="3">
    <source>
        <dbReference type="Proteomes" id="UP000677515"/>
    </source>
</evidence>
<dbReference type="PANTHER" id="PTHR43364">
    <property type="entry name" value="NADH-SPECIFIC METHYLGLYOXAL REDUCTASE-RELATED"/>
    <property type="match status" value="1"/>
</dbReference>
<proteinExistence type="predicted"/>
<protein>
    <submittedName>
        <fullName evidence="2">Oxidoreductase</fullName>
    </submittedName>
</protein>
<dbReference type="Gene3D" id="3.20.20.100">
    <property type="entry name" value="NADP-dependent oxidoreductase domain"/>
    <property type="match status" value="1"/>
</dbReference>
<reference evidence="2 3" key="1">
    <citation type="submission" date="2021-01" db="EMBL/GenBank/DDBJ databases">
        <title>Complete genome sequence of Erwinia rhapontici MAFF 311153.</title>
        <authorList>
            <person name="Morohoshi T."/>
            <person name="Someya N."/>
        </authorList>
    </citation>
    <scope>NUCLEOTIDE SEQUENCE [LARGE SCALE GENOMIC DNA]</scope>
    <source>
        <strain evidence="2 3">MAFF 311153</strain>
    </source>
</reference>
<dbReference type="Proteomes" id="UP000677515">
    <property type="component" value="Chromosome"/>
</dbReference>
<name>A0ABN6DQ43_ERWRD</name>
<dbReference type="Pfam" id="PF00248">
    <property type="entry name" value="Aldo_ket_red"/>
    <property type="match status" value="1"/>
</dbReference>
<dbReference type="EMBL" id="AP024329">
    <property type="protein sequence ID" value="BCQ35720.1"/>
    <property type="molecule type" value="Genomic_DNA"/>
</dbReference>
<organism evidence="2 3">
    <name type="scientific">Erwinia rhapontici</name>
    <name type="common">Pectobacterium rhapontici</name>
    <dbReference type="NCBI Taxonomy" id="55212"/>
    <lineage>
        <taxon>Bacteria</taxon>
        <taxon>Pseudomonadati</taxon>
        <taxon>Pseudomonadota</taxon>
        <taxon>Gammaproteobacteria</taxon>
        <taxon>Enterobacterales</taxon>
        <taxon>Erwiniaceae</taxon>
        <taxon>Erwinia</taxon>
    </lineage>
</organism>
<dbReference type="InterPro" id="IPR036812">
    <property type="entry name" value="NAD(P)_OxRdtase_dom_sf"/>
</dbReference>
<dbReference type="InterPro" id="IPR023210">
    <property type="entry name" value="NADP_OxRdtase_dom"/>
</dbReference>
<sequence length="320" mass="34881">MSTLEHRQLGRSGIQVPVLTFGGNVFGWTIDEKTSFSLLDALVEKGLYFIDTADVYSRWAPGNKGGESEVIIGNWLKKSGQRDKIVLATKVGMDLGDGKTGLAPNYIRQAVDASLARLQTDYIDLYQAHRDDADTPLQETLATFDALIKEGKVRAIGASNYSDDRLNEALKISAENGLARYETLQPEYNLYDRQGYESGLEPVAKEHGLGVINYYSLASGFLSGKYRSKADAAKSARGQGVVEKYLNDRGLKIVDALVQVAEAHHASPAQVALAWQIARPSITAPIVSATSLAQVDELAKAAVLRLKDDDLRLLSEVSSY</sequence>